<dbReference type="CDD" id="cd05476">
    <property type="entry name" value="pepsin_A_like_plant"/>
    <property type="match status" value="1"/>
</dbReference>
<dbReference type="GO" id="GO:0006508">
    <property type="term" value="P:proteolysis"/>
    <property type="evidence" value="ECO:0007669"/>
    <property type="project" value="UniProtKB-KW"/>
</dbReference>
<dbReference type="Proteomes" id="UP000886520">
    <property type="component" value="Chromosome 9"/>
</dbReference>
<accession>A0A9D4UYL9</accession>
<keyword evidence="2" id="KW-0645">Protease</keyword>
<feature type="active site" evidence="7">
    <location>
        <position position="422"/>
    </location>
</feature>
<dbReference type="OrthoDB" id="1294322at2759"/>
<dbReference type="InterPro" id="IPR034161">
    <property type="entry name" value="Pepsin-like_plant"/>
</dbReference>
<dbReference type="PROSITE" id="PS51767">
    <property type="entry name" value="PEPTIDASE_A1"/>
    <property type="match status" value="1"/>
</dbReference>
<evidence type="ECO:0000313" key="10">
    <source>
        <dbReference type="EMBL" id="KAI5075822.1"/>
    </source>
</evidence>
<dbReference type="InterPro" id="IPR032799">
    <property type="entry name" value="TAXi_C"/>
</dbReference>
<keyword evidence="3 8" id="KW-0732">Signal</keyword>
<dbReference type="InterPro" id="IPR033121">
    <property type="entry name" value="PEPTIDASE_A1"/>
</dbReference>
<name>A0A9D4UYL9_ADICA</name>
<dbReference type="EMBL" id="JABFUD020000009">
    <property type="protein sequence ID" value="KAI5075822.1"/>
    <property type="molecule type" value="Genomic_DNA"/>
</dbReference>
<dbReference type="Pfam" id="PF14541">
    <property type="entry name" value="TAXi_C"/>
    <property type="match status" value="1"/>
</dbReference>
<evidence type="ECO:0000256" key="7">
    <source>
        <dbReference type="PIRSR" id="PIRSR601461-1"/>
    </source>
</evidence>
<evidence type="ECO:0000256" key="4">
    <source>
        <dbReference type="ARBA" id="ARBA00022750"/>
    </source>
</evidence>
<sequence length="545" mass="59476">MAAWLLFKLGFLACIILCEAQSGHSQSPQEKQHDAFLAGMQLPSQFEAPDDCLHTQDDVLPPNCGFTSSKLPSDLSIMRVPMKHRDNHHLHKRQSRTESLQHSVLRDASRMQGIGMKTLYSSSLASSSQLNGIASIAPSPLFVGGKDSPPPFQPPLMAAPSPAPNTWPHSISSHVESGVTLGSGEYFIDVYMGTPPKHFMLIIDTGSDLVWTQCNPCKKCYEQEDPIFTPNVSSSYRLLTCTDPQCKLVYNVDGGETCSKQKPHSCRYSYWYGDKSNTTGDLALETITFNLGSGQPYSLNDIVFGCGHSNEGLFKGAGGLLGLGKGPLSFPSQLHGRFGRKFSYCLVNRNSNLSISSTLTFGEDEGLVKHPHVQYTGFVKHTYVTTFYYLSVAKVSVGGEDIAIPATALAVDKQGQGGTIIDSGTTLTYFVKEVYEKIAEAFDAQVEYPKVGSSLLDHCYNMSGHRQVQLPTFSITFEDGAVLSPPLVNYFIEVDADPPTLCLAILEAPIGSPSILGNYLQQNIHLLYDLESQRLGFAPMECSAI</sequence>
<dbReference type="InterPro" id="IPR032861">
    <property type="entry name" value="TAXi_N"/>
</dbReference>
<dbReference type="SUPFAM" id="SSF50630">
    <property type="entry name" value="Acid proteases"/>
    <property type="match status" value="1"/>
</dbReference>
<evidence type="ECO:0000256" key="3">
    <source>
        <dbReference type="ARBA" id="ARBA00022729"/>
    </source>
</evidence>
<evidence type="ECO:0000259" key="9">
    <source>
        <dbReference type="PROSITE" id="PS51767"/>
    </source>
</evidence>
<reference evidence="10" key="1">
    <citation type="submission" date="2021-01" db="EMBL/GenBank/DDBJ databases">
        <title>Adiantum capillus-veneris genome.</title>
        <authorList>
            <person name="Fang Y."/>
            <person name="Liao Q."/>
        </authorList>
    </citation>
    <scope>NUCLEOTIDE SEQUENCE</scope>
    <source>
        <strain evidence="10">H3</strain>
        <tissue evidence="10">Leaf</tissue>
    </source>
</reference>
<evidence type="ECO:0000256" key="2">
    <source>
        <dbReference type="ARBA" id="ARBA00022670"/>
    </source>
</evidence>
<feature type="domain" description="Peptidase A1" evidence="9">
    <location>
        <begin position="186"/>
        <end position="538"/>
    </location>
</feature>
<feature type="signal peptide" evidence="8">
    <location>
        <begin position="1"/>
        <end position="20"/>
    </location>
</feature>
<evidence type="ECO:0000256" key="8">
    <source>
        <dbReference type="SAM" id="SignalP"/>
    </source>
</evidence>
<comment type="similarity">
    <text evidence="1">Belongs to the peptidase A1 family.</text>
</comment>
<comment type="caution">
    <text evidence="10">The sequence shown here is derived from an EMBL/GenBank/DDBJ whole genome shotgun (WGS) entry which is preliminary data.</text>
</comment>
<dbReference type="PANTHER" id="PTHR47967">
    <property type="entry name" value="OS07G0603500 PROTEIN-RELATED"/>
    <property type="match status" value="1"/>
</dbReference>
<keyword evidence="6" id="KW-0325">Glycoprotein</keyword>
<feature type="chain" id="PRO_5039175292" description="Peptidase A1 domain-containing protein" evidence="8">
    <location>
        <begin position="21"/>
        <end position="545"/>
    </location>
</feature>
<evidence type="ECO:0000256" key="6">
    <source>
        <dbReference type="ARBA" id="ARBA00023180"/>
    </source>
</evidence>
<dbReference type="GO" id="GO:0004190">
    <property type="term" value="F:aspartic-type endopeptidase activity"/>
    <property type="evidence" value="ECO:0007669"/>
    <property type="project" value="UniProtKB-KW"/>
</dbReference>
<gene>
    <name evidence="10" type="ORF">GOP47_0009898</name>
</gene>
<feature type="active site" evidence="7">
    <location>
        <position position="204"/>
    </location>
</feature>
<dbReference type="InterPro" id="IPR051708">
    <property type="entry name" value="Plant_Aspart_Prot_A1"/>
</dbReference>
<dbReference type="AlphaFoldDB" id="A0A9D4UYL9"/>
<dbReference type="InterPro" id="IPR001461">
    <property type="entry name" value="Aspartic_peptidase_A1"/>
</dbReference>
<keyword evidence="5" id="KW-0378">Hydrolase</keyword>
<dbReference type="FunFam" id="2.40.70.10:FF:000016">
    <property type="entry name" value="Probable aspartic protease At2g35615"/>
    <property type="match status" value="1"/>
</dbReference>
<dbReference type="InterPro" id="IPR021109">
    <property type="entry name" value="Peptidase_aspartic_dom_sf"/>
</dbReference>
<dbReference type="PRINTS" id="PR00792">
    <property type="entry name" value="PEPSIN"/>
</dbReference>
<dbReference type="FunFam" id="2.40.70.10:FF:000034">
    <property type="entry name" value="Aspartyl protease family protein"/>
    <property type="match status" value="1"/>
</dbReference>
<keyword evidence="4" id="KW-0064">Aspartyl protease</keyword>
<evidence type="ECO:0000256" key="5">
    <source>
        <dbReference type="ARBA" id="ARBA00022801"/>
    </source>
</evidence>
<evidence type="ECO:0000313" key="11">
    <source>
        <dbReference type="Proteomes" id="UP000886520"/>
    </source>
</evidence>
<evidence type="ECO:0000256" key="1">
    <source>
        <dbReference type="ARBA" id="ARBA00007447"/>
    </source>
</evidence>
<dbReference type="PANTHER" id="PTHR47967:SF28">
    <property type="entry name" value="ASPARTYL PROTEASE FAMILY PROTEIN 2-LIKE"/>
    <property type="match status" value="1"/>
</dbReference>
<dbReference type="Pfam" id="PF14543">
    <property type="entry name" value="TAXi_N"/>
    <property type="match status" value="1"/>
</dbReference>
<proteinExistence type="inferred from homology"/>
<organism evidence="10 11">
    <name type="scientific">Adiantum capillus-veneris</name>
    <name type="common">Maidenhair fern</name>
    <dbReference type="NCBI Taxonomy" id="13818"/>
    <lineage>
        <taxon>Eukaryota</taxon>
        <taxon>Viridiplantae</taxon>
        <taxon>Streptophyta</taxon>
        <taxon>Embryophyta</taxon>
        <taxon>Tracheophyta</taxon>
        <taxon>Polypodiopsida</taxon>
        <taxon>Polypodiidae</taxon>
        <taxon>Polypodiales</taxon>
        <taxon>Pteridineae</taxon>
        <taxon>Pteridaceae</taxon>
        <taxon>Vittarioideae</taxon>
        <taxon>Adiantum</taxon>
    </lineage>
</organism>
<protein>
    <recommendedName>
        <fullName evidence="9">Peptidase A1 domain-containing protein</fullName>
    </recommendedName>
</protein>
<keyword evidence="11" id="KW-1185">Reference proteome</keyword>
<dbReference type="Gene3D" id="2.40.70.10">
    <property type="entry name" value="Acid Proteases"/>
    <property type="match status" value="2"/>
</dbReference>